<dbReference type="Ensembl" id="ENSOCUT00000050044.1">
    <property type="protein sequence ID" value="ENSOCUP00000032999.1"/>
    <property type="gene ID" value="ENSOCUG00000005519.4"/>
</dbReference>
<dbReference type="PANTHER" id="PTHR10041:SF3">
    <property type="entry name" value="COLIPASE-LIKE PROTEIN 2"/>
    <property type="match status" value="1"/>
</dbReference>
<dbReference type="AlphaFoldDB" id="A0A5F9CHM3"/>
<organism evidence="2 3">
    <name type="scientific">Oryctolagus cuniculus</name>
    <name type="common">Rabbit</name>
    <dbReference type="NCBI Taxonomy" id="9986"/>
    <lineage>
        <taxon>Eukaryota</taxon>
        <taxon>Metazoa</taxon>
        <taxon>Chordata</taxon>
        <taxon>Craniata</taxon>
        <taxon>Vertebrata</taxon>
        <taxon>Euteleostomi</taxon>
        <taxon>Mammalia</taxon>
        <taxon>Eutheria</taxon>
        <taxon>Euarchontoglires</taxon>
        <taxon>Glires</taxon>
        <taxon>Lagomorpha</taxon>
        <taxon>Leporidae</taxon>
        <taxon>Oryctolagus</taxon>
    </lineage>
</organism>
<dbReference type="PROSITE" id="PS51342">
    <property type="entry name" value="COLIPASE_2"/>
    <property type="match status" value="1"/>
</dbReference>
<reference evidence="2" key="2">
    <citation type="submission" date="2025-08" db="UniProtKB">
        <authorList>
            <consortium name="Ensembl"/>
        </authorList>
    </citation>
    <scope>IDENTIFICATION</scope>
    <source>
        <strain evidence="2">Thorbecke</strain>
    </source>
</reference>
<dbReference type="PRINTS" id="PR00128">
    <property type="entry name" value="COLIPASE"/>
</dbReference>
<name>A0A5F9CHM3_RABIT</name>
<dbReference type="Proteomes" id="UP000001811">
    <property type="component" value="Chromosome 12"/>
</dbReference>
<dbReference type="InterPro" id="IPR001981">
    <property type="entry name" value="Colipase"/>
</dbReference>
<keyword evidence="1" id="KW-0732">Signal</keyword>
<dbReference type="EMBL" id="AAGW02017817">
    <property type="status" value="NOT_ANNOTATED_CDS"/>
    <property type="molecule type" value="Genomic_DNA"/>
</dbReference>
<dbReference type="GO" id="GO:0016042">
    <property type="term" value="P:lipid catabolic process"/>
    <property type="evidence" value="ECO:0007669"/>
    <property type="project" value="InterPro"/>
</dbReference>
<gene>
    <name evidence="2" type="primary">ARMC12</name>
</gene>
<dbReference type="Bgee" id="ENSOCUG00000005519">
    <property type="expression patterns" value="Expressed in testis and 11 other cell types or tissues"/>
</dbReference>
<sequence>MATALVLLMNILLLCCGELSKSKKANRVRCSHHTECFSNCCLMELDTGGNFCAPKARLNNVCLPQTKGAFNFICPCRRGLNCIAKDTMCPRRCHII</sequence>
<reference evidence="2" key="3">
    <citation type="submission" date="2025-09" db="UniProtKB">
        <authorList>
            <consortium name="Ensembl"/>
        </authorList>
    </citation>
    <scope>IDENTIFICATION</scope>
    <source>
        <strain evidence="2">Thorbecke</strain>
    </source>
</reference>
<dbReference type="Gene3D" id="2.10.80.10">
    <property type="entry name" value="Lipase, subunit A"/>
    <property type="match status" value="1"/>
</dbReference>
<evidence type="ECO:0000313" key="3">
    <source>
        <dbReference type="Proteomes" id="UP000001811"/>
    </source>
</evidence>
<dbReference type="GO" id="GO:0032094">
    <property type="term" value="P:response to food"/>
    <property type="evidence" value="ECO:0007669"/>
    <property type="project" value="TreeGrafter"/>
</dbReference>
<proteinExistence type="predicted"/>
<keyword evidence="3" id="KW-1185">Reference proteome</keyword>
<feature type="signal peptide" evidence="1">
    <location>
        <begin position="1"/>
        <end position="17"/>
    </location>
</feature>
<reference evidence="2 3" key="1">
    <citation type="journal article" date="2011" name="Nature">
        <title>A high-resolution map of human evolutionary constraint using 29 mammals.</title>
        <authorList>
            <person name="Lindblad-Toh K."/>
            <person name="Garber M."/>
            <person name="Zuk O."/>
            <person name="Lin M.F."/>
            <person name="Parker B.J."/>
            <person name="Washietl S."/>
            <person name="Kheradpour P."/>
            <person name="Ernst J."/>
            <person name="Jordan G."/>
            <person name="Mauceli E."/>
            <person name="Ward L.D."/>
            <person name="Lowe C.B."/>
            <person name="Holloway A.K."/>
            <person name="Clamp M."/>
            <person name="Gnerre S."/>
            <person name="Alfoldi J."/>
            <person name="Beal K."/>
            <person name="Chang J."/>
            <person name="Clawson H."/>
            <person name="Cuff J."/>
            <person name="Di Palma F."/>
            <person name="Fitzgerald S."/>
            <person name="Flicek P."/>
            <person name="Guttman M."/>
            <person name="Hubisz M.J."/>
            <person name="Jaffe D.B."/>
            <person name="Jungreis I."/>
            <person name="Kent W.J."/>
            <person name="Kostka D."/>
            <person name="Lara M."/>
            <person name="Martins A.L."/>
            <person name="Massingham T."/>
            <person name="Moltke I."/>
            <person name="Raney B.J."/>
            <person name="Rasmussen M.D."/>
            <person name="Robinson J."/>
            <person name="Stark A."/>
            <person name="Vilella A.J."/>
            <person name="Wen J."/>
            <person name="Xie X."/>
            <person name="Zody M.C."/>
            <person name="Baldwin J."/>
            <person name="Bloom T."/>
            <person name="Chin C.W."/>
            <person name="Heiman D."/>
            <person name="Nicol R."/>
            <person name="Nusbaum C."/>
            <person name="Young S."/>
            <person name="Wilkinson J."/>
            <person name="Worley K.C."/>
            <person name="Kovar C.L."/>
            <person name="Muzny D.M."/>
            <person name="Gibbs R.A."/>
            <person name="Cree A."/>
            <person name="Dihn H.H."/>
            <person name="Fowler G."/>
            <person name="Jhangiani S."/>
            <person name="Joshi V."/>
            <person name="Lee S."/>
            <person name="Lewis L.R."/>
            <person name="Nazareth L.V."/>
            <person name="Okwuonu G."/>
            <person name="Santibanez J."/>
            <person name="Warren W.C."/>
            <person name="Mardis E.R."/>
            <person name="Weinstock G.M."/>
            <person name="Wilson R.K."/>
            <person name="Delehaunty K."/>
            <person name="Dooling D."/>
            <person name="Fronik C."/>
            <person name="Fulton L."/>
            <person name="Fulton B."/>
            <person name="Graves T."/>
            <person name="Minx P."/>
            <person name="Sodergren E."/>
            <person name="Birney E."/>
            <person name="Margulies E.H."/>
            <person name="Herrero J."/>
            <person name="Green E.D."/>
            <person name="Haussler D."/>
            <person name="Siepel A."/>
            <person name="Goldman N."/>
            <person name="Pollard K.S."/>
            <person name="Pedersen J.S."/>
            <person name="Lander E.S."/>
            <person name="Kellis M."/>
        </authorList>
    </citation>
    <scope>NUCLEOTIDE SEQUENCE [LARGE SCALE GENOMIC DNA]</scope>
    <source>
        <strain evidence="2 3">Thorbecke inbred</strain>
    </source>
</reference>
<accession>A0A5F9CHM3</accession>
<dbReference type="GO" id="GO:0005576">
    <property type="term" value="C:extracellular region"/>
    <property type="evidence" value="ECO:0007669"/>
    <property type="project" value="InterPro"/>
</dbReference>
<protein>
    <submittedName>
        <fullName evidence="2">Armadillo repeat containing 12</fullName>
    </submittedName>
</protein>
<dbReference type="GO" id="GO:0007586">
    <property type="term" value="P:digestion"/>
    <property type="evidence" value="ECO:0007669"/>
    <property type="project" value="InterPro"/>
</dbReference>
<evidence type="ECO:0000256" key="1">
    <source>
        <dbReference type="SAM" id="SignalP"/>
    </source>
</evidence>
<evidence type="ECO:0000313" key="2">
    <source>
        <dbReference type="Ensembl" id="ENSOCUP00000032999.1"/>
    </source>
</evidence>
<dbReference type="GO" id="GO:0008047">
    <property type="term" value="F:enzyme activator activity"/>
    <property type="evidence" value="ECO:0007669"/>
    <property type="project" value="InterPro"/>
</dbReference>
<dbReference type="PANTHER" id="PTHR10041">
    <property type="entry name" value="COLIPASE"/>
    <property type="match status" value="1"/>
</dbReference>
<feature type="chain" id="PRO_5023808252" evidence="1">
    <location>
        <begin position="18"/>
        <end position="96"/>
    </location>
</feature>
<dbReference type="GeneTree" id="ENSGT00390000003856"/>